<reference evidence="2 3" key="1">
    <citation type="submission" date="2023-11" db="EMBL/GenBank/DDBJ databases">
        <authorList>
            <person name="Okamura Y."/>
        </authorList>
    </citation>
    <scope>NUCLEOTIDE SEQUENCE [LARGE SCALE GENOMIC DNA]</scope>
</reference>
<dbReference type="Proteomes" id="UP001497472">
    <property type="component" value="Unassembled WGS sequence"/>
</dbReference>
<proteinExistence type="predicted"/>
<dbReference type="InterPro" id="IPR022587">
    <property type="entry name" value="MTMR12-like_C"/>
</dbReference>
<dbReference type="AlphaFoldDB" id="A0AAV1J1B1"/>
<protein>
    <recommendedName>
        <fullName evidence="1">Myotubularin phosphatase domain-containing protein</fullName>
    </recommendedName>
</protein>
<accession>A0AAV1J1B1</accession>
<gene>
    <name evidence="2" type="ORF">LNINA_LOCUS1949</name>
</gene>
<dbReference type="PROSITE" id="PS51339">
    <property type="entry name" value="PPASE_MYOTUBULARIN"/>
    <property type="match status" value="1"/>
</dbReference>
<evidence type="ECO:0000259" key="1">
    <source>
        <dbReference type="PROSITE" id="PS51339"/>
    </source>
</evidence>
<comment type="caution">
    <text evidence="2">The sequence shown here is derived from an EMBL/GenBank/DDBJ whole genome shotgun (WGS) entry which is preliminary data.</text>
</comment>
<dbReference type="Pfam" id="PF12578">
    <property type="entry name" value="3-PAP"/>
    <property type="match status" value="1"/>
</dbReference>
<evidence type="ECO:0000313" key="2">
    <source>
        <dbReference type="EMBL" id="CAK1542012.1"/>
    </source>
</evidence>
<dbReference type="EMBL" id="CAVLEF010000003">
    <property type="protein sequence ID" value="CAK1542012.1"/>
    <property type="molecule type" value="Genomic_DNA"/>
</dbReference>
<name>A0AAV1J1B1_9NEOP</name>
<dbReference type="InterPro" id="IPR010569">
    <property type="entry name" value="Myotubularin-like_Pase_dom"/>
</dbReference>
<feature type="domain" description="Myotubularin phosphatase" evidence="1">
    <location>
        <begin position="1"/>
        <end position="77"/>
    </location>
</feature>
<organism evidence="2 3">
    <name type="scientific">Leptosia nina</name>
    <dbReference type="NCBI Taxonomy" id="320188"/>
    <lineage>
        <taxon>Eukaryota</taxon>
        <taxon>Metazoa</taxon>
        <taxon>Ecdysozoa</taxon>
        <taxon>Arthropoda</taxon>
        <taxon>Hexapoda</taxon>
        <taxon>Insecta</taxon>
        <taxon>Pterygota</taxon>
        <taxon>Neoptera</taxon>
        <taxon>Endopterygota</taxon>
        <taxon>Lepidoptera</taxon>
        <taxon>Glossata</taxon>
        <taxon>Ditrysia</taxon>
        <taxon>Papilionoidea</taxon>
        <taxon>Pieridae</taxon>
        <taxon>Pierinae</taxon>
        <taxon>Leptosia</taxon>
    </lineage>
</organism>
<evidence type="ECO:0000313" key="3">
    <source>
        <dbReference type="Proteomes" id="UP001497472"/>
    </source>
</evidence>
<sequence>MKNFVQRPIWDWGEQFSEQDIALFYNPLYVGHRSMAPSQRLSMASVCSRRSVNVTNESGRLEPCTNIAAIELWSQCYERWLPPLDAPGAGKVQYYLYNCALRTQIQKLNARLSSLSIMNDRNGDDCESAPAATNTPALTRFYPFSLKTADNVTRNLDAMQVSLIDATELLDSQSLLNAPD</sequence>
<keyword evidence="3" id="KW-1185">Reference proteome</keyword>